<evidence type="ECO:0000313" key="13">
    <source>
        <dbReference type="Proteomes" id="UP000033774"/>
    </source>
</evidence>
<feature type="transmembrane region" description="Helical" evidence="9">
    <location>
        <begin position="96"/>
        <end position="113"/>
    </location>
</feature>
<dbReference type="PANTHER" id="PTHR33695">
    <property type="entry name" value="LIPOPROTEIN SIGNAL PEPTIDASE"/>
    <property type="match status" value="1"/>
</dbReference>
<feature type="active site" evidence="9">
    <location>
        <position position="141"/>
    </location>
</feature>
<comment type="subcellular location">
    <subcellularLocation>
        <location evidence="9">Cell membrane</location>
        <topology evidence="9">Multi-pass membrane protein</topology>
    </subcellularLocation>
</comment>
<gene>
    <name evidence="9" type="primary">lspA</name>
    <name evidence="12" type="ORF">VZ95_17770</name>
</gene>
<organism evidence="12 13">
    <name type="scientific">Elstera litoralis</name>
    <dbReference type="NCBI Taxonomy" id="552518"/>
    <lineage>
        <taxon>Bacteria</taxon>
        <taxon>Pseudomonadati</taxon>
        <taxon>Pseudomonadota</taxon>
        <taxon>Alphaproteobacteria</taxon>
        <taxon>Rhodospirillales</taxon>
        <taxon>Rhodospirillaceae</taxon>
        <taxon>Elstera</taxon>
    </lineage>
</organism>
<dbReference type="PANTHER" id="PTHR33695:SF1">
    <property type="entry name" value="LIPOPROTEIN SIGNAL PEPTIDASE"/>
    <property type="match status" value="1"/>
</dbReference>
<evidence type="ECO:0000256" key="7">
    <source>
        <dbReference type="ARBA" id="ARBA00022989"/>
    </source>
</evidence>
<dbReference type="NCBIfam" id="TIGR00077">
    <property type="entry name" value="lspA"/>
    <property type="match status" value="1"/>
</dbReference>
<dbReference type="UniPathway" id="UPA00665"/>
<keyword evidence="7 9" id="KW-1133">Transmembrane helix</keyword>
<evidence type="ECO:0000256" key="11">
    <source>
        <dbReference type="RuleBase" id="RU004181"/>
    </source>
</evidence>
<evidence type="ECO:0000256" key="5">
    <source>
        <dbReference type="ARBA" id="ARBA00022750"/>
    </source>
</evidence>
<feature type="transmembrane region" description="Helical" evidence="9">
    <location>
        <begin position="70"/>
        <end position="89"/>
    </location>
</feature>
<keyword evidence="13" id="KW-1185">Reference proteome</keyword>
<keyword evidence="6 9" id="KW-0378">Hydrolase</keyword>
<evidence type="ECO:0000256" key="3">
    <source>
        <dbReference type="ARBA" id="ARBA00022670"/>
    </source>
</evidence>
<dbReference type="GO" id="GO:0004190">
    <property type="term" value="F:aspartic-type endopeptidase activity"/>
    <property type="evidence" value="ECO:0007669"/>
    <property type="project" value="UniProtKB-UniRule"/>
</dbReference>
<accession>A0A0F3IPG0</accession>
<keyword evidence="4 9" id="KW-0812">Transmembrane</keyword>
<evidence type="ECO:0000313" key="12">
    <source>
        <dbReference type="EMBL" id="KJV08443.1"/>
    </source>
</evidence>
<evidence type="ECO:0000256" key="1">
    <source>
        <dbReference type="ARBA" id="ARBA00006139"/>
    </source>
</evidence>
<dbReference type="GO" id="GO:0005886">
    <property type="term" value="C:plasma membrane"/>
    <property type="evidence" value="ECO:0007669"/>
    <property type="project" value="UniProtKB-SubCell"/>
</dbReference>
<comment type="function">
    <text evidence="9 10">This protein specifically catalyzes the removal of signal peptides from prolipoproteins.</text>
</comment>
<dbReference type="HAMAP" id="MF_00161">
    <property type="entry name" value="LspA"/>
    <property type="match status" value="1"/>
</dbReference>
<evidence type="ECO:0000256" key="6">
    <source>
        <dbReference type="ARBA" id="ARBA00022801"/>
    </source>
</evidence>
<keyword evidence="8 9" id="KW-0472">Membrane</keyword>
<name>A0A0F3IPG0_9PROT</name>
<comment type="caution">
    <text evidence="12">The sequence shown here is derived from an EMBL/GenBank/DDBJ whole genome shotgun (WGS) entry which is preliminary data.</text>
</comment>
<evidence type="ECO:0000256" key="8">
    <source>
        <dbReference type="ARBA" id="ARBA00023136"/>
    </source>
</evidence>
<dbReference type="Proteomes" id="UP000033774">
    <property type="component" value="Unassembled WGS sequence"/>
</dbReference>
<protein>
    <recommendedName>
        <fullName evidence="9">Lipoprotein signal peptidase</fullName>
        <ecNumber evidence="9">3.4.23.36</ecNumber>
    </recommendedName>
    <alternativeName>
        <fullName evidence="9">Prolipoprotein signal peptidase</fullName>
    </alternativeName>
    <alternativeName>
        <fullName evidence="9">Signal peptidase II</fullName>
        <shortName evidence="9">SPase II</shortName>
    </alternativeName>
</protein>
<keyword evidence="5 9" id="KW-0064">Aspartyl protease</keyword>
<comment type="pathway">
    <text evidence="9">Protein modification; lipoprotein biosynthesis (signal peptide cleavage).</text>
</comment>
<evidence type="ECO:0000256" key="2">
    <source>
        <dbReference type="ARBA" id="ARBA00022475"/>
    </source>
</evidence>
<reference evidence="12 13" key="1">
    <citation type="submission" date="2015-03" db="EMBL/GenBank/DDBJ databases">
        <title>Draft genome sequence of Elstera litoralis.</title>
        <authorList>
            <person name="Rahalkar M.C."/>
            <person name="Dhakephalkar P.K."/>
            <person name="Pore S.D."/>
            <person name="Arora P."/>
            <person name="Kapse N.G."/>
            <person name="Pandit P.S."/>
        </authorList>
    </citation>
    <scope>NUCLEOTIDE SEQUENCE [LARGE SCALE GENOMIC DNA]</scope>
    <source>
        <strain evidence="12 13">Dia-1</strain>
    </source>
</reference>
<comment type="catalytic activity">
    <reaction evidence="9 10">
        <text>Release of signal peptides from bacterial membrane prolipoproteins. Hydrolyzes -Xaa-Yaa-Zaa-|-(S,diacylglyceryl)Cys-, in which Xaa is hydrophobic (preferably Leu), and Yaa (Ala or Ser) and Zaa (Gly or Ala) have small, neutral side chains.</text>
        <dbReference type="EC" id="3.4.23.36"/>
    </reaction>
</comment>
<dbReference type="Pfam" id="PF01252">
    <property type="entry name" value="Peptidase_A8"/>
    <property type="match status" value="1"/>
</dbReference>
<dbReference type="PRINTS" id="PR00781">
    <property type="entry name" value="LIPOSIGPTASE"/>
</dbReference>
<dbReference type="PATRIC" id="fig|552518.3.peg.3632"/>
<keyword evidence="2 9" id="KW-1003">Cell membrane</keyword>
<evidence type="ECO:0000256" key="10">
    <source>
        <dbReference type="RuleBase" id="RU000594"/>
    </source>
</evidence>
<dbReference type="OrthoDB" id="9810259at2"/>
<evidence type="ECO:0000256" key="9">
    <source>
        <dbReference type="HAMAP-Rule" id="MF_00161"/>
    </source>
</evidence>
<dbReference type="PROSITE" id="PS00855">
    <property type="entry name" value="SPASE_II"/>
    <property type="match status" value="1"/>
</dbReference>
<evidence type="ECO:0000256" key="4">
    <source>
        <dbReference type="ARBA" id="ARBA00022692"/>
    </source>
</evidence>
<dbReference type="EMBL" id="LAJY01000582">
    <property type="protein sequence ID" value="KJV08443.1"/>
    <property type="molecule type" value="Genomic_DNA"/>
</dbReference>
<dbReference type="InterPro" id="IPR001872">
    <property type="entry name" value="Peptidase_A8"/>
</dbReference>
<comment type="caution">
    <text evidence="9">Lacks conserved residue(s) required for the propagation of feature annotation.</text>
</comment>
<dbReference type="GO" id="GO:0006508">
    <property type="term" value="P:proteolysis"/>
    <property type="evidence" value="ECO:0007669"/>
    <property type="project" value="UniProtKB-KW"/>
</dbReference>
<keyword evidence="3 9" id="KW-0645">Protease</keyword>
<comment type="similarity">
    <text evidence="1 9 11">Belongs to the peptidase A8 family.</text>
</comment>
<dbReference type="RefSeq" id="WP_045777049.1">
    <property type="nucleotide sequence ID" value="NZ_LAJY01000582.1"/>
</dbReference>
<feature type="active site" evidence="9">
    <location>
        <position position="123"/>
    </location>
</feature>
<proteinExistence type="inferred from homology"/>
<dbReference type="EC" id="3.4.23.36" evidence="9"/>
<dbReference type="AlphaFoldDB" id="A0A0F3IPG0"/>
<feature type="transmembrane region" description="Helical" evidence="9">
    <location>
        <begin position="133"/>
        <end position="153"/>
    </location>
</feature>
<sequence length="163" mass="17822">MPKAFKQGLLLAALVILLDQASKFWLMGWFGVTGPDDRAPAVPVTGFFNLVAVWNKGVSFSLFSNHDGSGAWILSLVALVITGFMLVWLWRATGTLLMVGLAGVIGGAIGNVIDRVRFGAVFDFLFFYYQQYSWPAFNVADMGISVGVGLLLLDSLLDSRRKR</sequence>